<keyword evidence="4" id="KW-0479">Metal-binding</keyword>
<evidence type="ECO:0000256" key="11">
    <source>
        <dbReference type="ARBA" id="ARBA00030003"/>
    </source>
</evidence>
<dbReference type="InterPro" id="IPR006171">
    <property type="entry name" value="TOPRIM_dom"/>
</dbReference>
<keyword evidence="6" id="KW-0862">Zinc</keyword>
<dbReference type="GO" id="GO:0003677">
    <property type="term" value="F:DNA binding"/>
    <property type="evidence" value="ECO:0007669"/>
    <property type="project" value="UniProtKB-KW"/>
</dbReference>
<evidence type="ECO:0000313" key="17">
    <source>
        <dbReference type="EMBL" id="KKN13077.1"/>
    </source>
</evidence>
<dbReference type="CDD" id="cd00186">
    <property type="entry name" value="TOP1Ac"/>
    <property type="match status" value="1"/>
</dbReference>
<sequence>MAKNIVIIESPGKIKKYKEYLGSEYKILGTFGHCVDLPEKKLSVNIKKDFEPTFEVKEDSKDIIKSIKTACKKAKSVYLMTDEDREGEAVAVHIYNQIKGLGVPVFRASTNEITKKGIQNAIDNAGELDYNKYNAYLARRILDRVVGYKLSFLTKQSTGGRSAGRVQSAVLRIIVDREKEILAFIPEEYWILTANLLSSKNKNYTAVLTDKIKVPNAEKATQIYDEVLKGSPIVASVNSKEVVVKPWPPFTTLPMIASASTILGWQMKRTMDVAQDLYNAGTISYHRTDSPFMAQEALQSVRAFVDHTYGNQYLPDKSNFYSSKKGSQEAHECCRPTDVSNTGSSLSGDKQKLYQLIWKRAVASQMAPGCDRRVKVITKISGYDFISNGSQVLFDGFRKCWNYSKKDDLILPDLFKGEKCTLKSLLKEQKFTSPPSRFSDASLAKTCEKEQLTRPATIKGVVETLKARKYITQAKKSFNPTELGIKVVDFLVAADMCFVDIKFTGRLEELLDEIQGQTKDKVDVLNDFWTRLKLDIENGKKVKEQQEITKYKCPKCNGFLLLKHSNFGPFIVCQNSKKLTKKEKEEGIKSGCDYLANVGEDGSPVEKVKKKLEYADFICKECKGKMVKRKSKFGTEFYGCENFSTGCRCTANLDGVFSKPKSKKWSKKK</sequence>
<dbReference type="NCBIfam" id="TIGR01051">
    <property type="entry name" value="topA_bact"/>
    <property type="match status" value="1"/>
</dbReference>
<dbReference type="PANTHER" id="PTHR42785:SF1">
    <property type="entry name" value="DNA TOPOISOMERASE"/>
    <property type="match status" value="1"/>
</dbReference>
<dbReference type="InterPro" id="IPR000380">
    <property type="entry name" value="Topo_IA"/>
</dbReference>
<dbReference type="InterPro" id="IPR023405">
    <property type="entry name" value="Topo_IA_core_domain"/>
</dbReference>
<evidence type="ECO:0000256" key="3">
    <source>
        <dbReference type="ARBA" id="ARBA00012891"/>
    </source>
</evidence>
<keyword evidence="9" id="KW-0238">DNA-binding</keyword>
<evidence type="ECO:0000256" key="12">
    <source>
        <dbReference type="ARBA" id="ARBA00031985"/>
    </source>
</evidence>
<evidence type="ECO:0000256" key="6">
    <source>
        <dbReference type="ARBA" id="ARBA00022833"/>
    </source>
</evidence>
<evidence type="ECO:0000256" key="4">
    <source>
        <dbReference type="ARBA" id="ARBA00022723"/>
    </source>
</evidence>
<evidence type="ECO:0000256" key="2">
    <source>
        <dbReference type="ARBA" id="ARBA00009446"/>
    </source>
</evidence>
<dbReference type="PRINTS" id="PR00417">
    <property type="entry name" value="PRTPISMRASEI"/>
</dbReference>
<dbReference type="SMART" id="SM00437">
    <property type="entry name" value="TOP1Ac"/>
    <property type="match status" value="1"/>
</dbReference>
<organism evidence="17">
    <name type="scientific">marine sediment metagenome</name>
    <dbReference type="NCBI Taxonomy" id="412755"/>
    <lineage>
        <taxon>unclassified sequences</taxon>
        <taxon>metagenomes</taxon>
        <taxon>ecological metagenomes</taxon>
    </lineage>
</organism>
<dbReference type="InterPro" id="IPR013825">
    <property type="entry name" value="Topo_IA_cen_sub2"/>
</dbReference>
<gene>
    <name evidence="17" type="ORF">LCGC14_1010010</name>
</gene>
<dbReference type="GO" id="GO:0003917">
    <property type="term" value="F:DNA topoisomerase type I (single strand cut, ATP-independent) activity"/>
    <property type="evidence" value="ECO:0007669"/>
    <property type="project" value="UniProtKB-EC"/>
</dbReference>
<keyword evidence="7" id="KW-0460">Magnesium</keyword>
<evidence type="ECO:0000256" key="9">
    <source>
        <dbReference type="ARBA" id="ARBA00023125"/>
    </source>
</evidence>
<dbReference type="SMART" id="SM00493">
    <property type="entry name" value="TOPRIM"/>
    <property type="match status" value="1"/>
</dbReference>
<evidence type="ECO:0000256" key="13">
    <source>
        <dbReference type="ARBA" id="ARBA00032235"/>
    </source>
</evidence>
<dbReference type="PANTHER" id="PTHR42785">
    <property type="entry name" value="DNA TOPOISOMERASE, TYPE IA, CORE"/>
    <property type="match status" value="1"/>
</dbReference>
<comment type="similarity">
    <text evidence="2">Belongs to the type IA topoisomerase family.</text>
</comment>
<dbReference type="Gene3D" id="1.10.460.10">
    <property type="entry name" value="Topoisomerase I, domain 2"/>
    <property type="match status" value="1"/>
</dbReference>
<keyword evidence="10" id="KW-0413">Isomerase</keyword>
<dbReference type="EMBL" id="LAZR01003961">
    <property type="protein sequence ID" value="KKN13077.1"/>
    <property type="molecule type" value="Genomic_DNA"/>
</dbReference>
<dbReference type="EC" id="5.6.2.1" evidence="3"/>
<dbReference type="InterPro" id="IPR013824">
    <property type="entry name" value="Topo_IA_cen_sub1"/>
</dbReference>
<dbReference type="InterPro" id="IPR003602">
    <property type="entry name" value="Topo_IA_DNA-bd_dom"/>
</dbReference>
<evidence type="ECO:0000256" key="8">
    <source>
        <dbReference type="ARBA" id="ARBA00023029"/>
    </source>
</evidence>
<dbReference type="InterPro" id="IPR013497">
    <property type="entry name" value="Topo_IA_cen"/>
</dbReference>
<evidence type="ECO:0000256" key="1">
    <source>
        <dbReference type="ARBA" id="ARBA00000213"/>
    </source>
</evidence>
<dbReference type="GO" id="GO:0006265">
    <property type="term" value="P:DNA topological change"/>
    <property type="evidence" value="ECO:0007669"/>
    <property type="project" value="InterPro"/>
</dbReference>
<evidence type="ECO:0000259" key="16">
    <source>
        <dbReference type="PROSITE" id="PS52039"/>
    </source>
</evidence>
<dbReference type="InterPro" id="IPR005733">
    <property type="entry name" value="TopoI_bac-type"/>
</dbReference>
<evidence type="ECO:0000256" key="7">
    <source>
        <dbReference type="ARBA" id="ARBA00022842"/>
    </source>
</evidence>
<feature type="domain" description="Topo IA-type catalytic" evidence="16">
    <location>
        <begin position="129"/>
        <end position="537"/>
    </location>
</feature>
<keyword evidence="8" id="KW-0799">Topoisomerase</keyword>
<dbReference type="AlphaFoldDB" id="A0A0F9NLX1"/>
<protein>
    <recommendedName>
        <fullName evidence="3">DNA topoisomerase</fullName>
        <ecNumber evidence="3">5.6.2.1</ecNumber>
    </recommendedName>
    <alternativeName>
        <fullName evidence="14">Omega-protein</fullName>
    </alternativeName>
    <alternativeName>
        <fullName evidence="13">Relaxing enzyme</fullName>
    </alternativeName>
    <alternativeName>
        <fullName evidence="11">Swivelase</fullName>
    </alternativeName>
    <alternativeName>
        <fullName evidence="12">Untwisting enzyme</fullName>
    </alternativeName>
</protein>
<comment type="caution">
    <text evidence="17">The sequence shown here is derived from an EMBL/GenBank/DDBJ whole genome shotgun (WGS) entry which is preliminary data.</text>
</comment>
<dbReference type="Gene3D" id="3.40.50.140">
    <property type="match status" value="1"/>
</dbReference>
<feature type="domain" description="Toprim" evidence="15">
    <location>
        <begin position="3"/>
        <end position="113"/>
    </location>
</feature>
<dbReference type="InterPro" id="IPR013826">
    <property type="entry name" value="Topo_IA_cen_sub3"/>
</dbReference>
<proteinExistence type="inferred from homology"/>
<dbReference type="HAMAP" id="MF_00952">
    <property type="entry name" value="Topoisom_1_prok"/>
    <property type="match status" value="1"/>
</dbReference>
<dbReference type="PROSITE" id="PS50880">
    <property type="entry name" value="TOPRIM"/>
    <property type="match status" value="1"/>
</dbReference>
<comment type="catalytic activity">
    <reaction evidence="1">
        <text>ATP-independent breakage of single-stranded DNA, followed by passage and rejoining.</text>
        <dbReference type="EC" id="5.6.2.1"/>
    </reaction>
</comment>
<dbReference type="Gene3D" id="1.10.290.10">
    <property type="entry name" value="Topoisomerase I, domain 4"/>
    <property type="match status" value="1"/>
</dbReference>
<dbReference type="SMART" id="SM00436">
    <property type="entry name" value="TOP1Bc"/>
    <property type="match status" value="1"/>
</dbReference>
<dbReference type="Gene3D" id="2.70.20.10">
    <property type="entry name" value="Topoisomerase I, domain 3"/>
    <property type="match status" value="1"/>
</dbReference>
<dbReference type="Gene3D" id="3.30.65.10">
    <property type="entry name" value="Bacterial Topoisomerase I, domain 1"/>
    <property type="match status" value="2"/>
</dbReference>
<dbReference type="Pfam" id="PF01131">
    <property type="entry name" value="Topoisom_bac"/>
    <property type="match status" value="1"/>
</dbReference>
<dbReference type="InterPro" id="IPR028612">
    <property type="entry name" value="Topoisom_1_IA"/>
</dbReference>
<accession>A0A0F9NLX1</accession>
<dbReference type="Pfam" id="PF01751">
    <property type="entry name" value="Toprim"/>
    <property type="match status" value="1"/>
</dbReference>
<evidence type="ECO:0000256" key="10">
    <source>
        <dbReference type="ARBA" id="ARBA00023235"/>
    </source>
</evidence>
<dbReference type="InterPro" id="IPR013498">
    <property type="entry name" value="Topo_IA_Znf"/>
</dbReference>
<dbReference type="InterPro" id="IPR003601">
    <property type="entry name" value="Topo_IA_2"/>
</dbReference>
<dbReference type="GO" id="GO:0008270">
    <property type="term" value="F:zinc ion binding"/>
    <property type="evidence" value="ECO:0007669"/>
    <property type="project" value="UniProtKB-KW"/>
</dbReference>
<name>A0A0F9NLX1_9ZZZZ</name>
<keyword evidence="5" id="KW-0863">Zinc-finger</keyword>
<evidence type="ECO:0000256" key="5">
    <source>
        <dbReference type="ARBA" id="ARBA00022771"/>
    </source>
</evidence>
<evidence type="ECO:0000256" key="14">
    <source>
        <dbReference type="ARBA" id="ARBA00032877"/>
    </source>
</evidence>
<dbReference type="SUPFAM" id="SSF56712">
    <property type="entry name" value="Prokaryotic type I DNA topoisomerase"/>
    <property type="match status" value="1"/>
</dbReference>
<dbReference type="GO" id="GO:0005694">
    <property type="term" value="C:chromosome"/>
    <property type="evidence" value="ECO:0007669"/>
    <property type="project" value="InterPro"/>
</dbReference>
<dbReference type="PROSITE" id="PS52039">
    <property type="entry name" value="TOPO_IA_2"/>
    <property type="match status" value="1"/>
</dbReference>
<reference evidence="17" key="1">
    <citation type="journal article" date="2015" name="Nature">
        <title>Complex archaea that bridge the gap between prokaryotes and eukaryotes.</title>
        <authorList>
            <person name="Spang A."/>
            <person name="Saw J.H."/>
            <person name="Jorgensen S.L."/>
            <person name="Zaremba-Niedzwiedzka K."/>
            <person name="Martijn J."/>
            <person name="Lind A.E."/>
            <person name="van Eijk R."/>
            <person name="Schleper C."/>
            <person name="Guy L."/>
            <person name="Ettema T.J."/>
        </authorList>
    </citation>
    <scope>NUCLEOTIDE SEQUENCE</scope>
</reference>
<dbReference type="Pfam" id="PF01396">
    <property type="entry name" value="Zn_ribbon_Top1"/>
    <property type="match status" value="2"/>
</dbReference>
<evidence type="ECO:0000259" key="15">
    <source>
        <dbReference type="PROSITE" id="PS50880"/>
    </source>
</evidence>